<dbReference type="SUPFAM" id="SSF53335">
    <property type="entry name" value="S-adenosyl-L-methionine-dependent methyltransferases"/>
    <property type="match status" value="1"/>
</dbReference>
<reference evidence="1" key="1">
    <citation type="submission" date="2018-05" db="EMBL/GenBank/DDBJ databases">
        <authorList>
            <person name="Lanie J.A."/>
            <person name="Ng W.-L."/>
            <person name="Kazmierczak K.M."/>
            <person name="Andrzejewski T.M."/>
            <person name="Davidsen T.M."/>
            <person name="Wayne K.J."/>
            <person name="Tettelin H."/>
            <person name="Glass J.I."/>
            <person name="Rusch D."/>
            <person name="Podicherti R."/>
            <person name="Tsui H.-C.T."/>
            <person name="Winkler M.E."/>
        </authorList>
    </citation>
    <scope>NUCLEOTIDE SEQUENCE</scope>
</reference>
<protein>
    <recommendedName>
        <fullName evidence="2">Methyltransferase domain-containing protein</fullName>
    </recommendedName>
</protein>
<dbReference type="Gene3D" id="3.40.50.150">
    <property type="entry name" value="Vaccinia Virus protein VP39"/>
    <property type="match status" value="1"/>
</dbReference>
<name>A0A381NV37_9ZZZZ</name>
<dbReference type="PANTHER" id="PTHR43861:SF6">
    <property type="entry name" value="METHYLTRANSFERASE TYPE 11"/>
    <property type="match status" value="1"/>
</dbReference>
<dbReference type="EMBL" id="UINC01000611">
    <property type="protein sequence ID" value="SUZ58327.1"/>
    <property type="molecule type" value="Genomic_DNA"/>
</dbReference>
<accession>A0A381NV37</accession>
<dbReference type="InterPro" id="IPR029063">
    <property type="entry name" value="SAM-dependent_MTases_sf"/>
</dbReference>
<evidence type="ECO:0008006" key="2">
    <source>
        <dbReference type="Google" id="ProtNLM"/>
    </source>
</evidence>
<dbReference type="CDD" id="cd02440">
    <property type="entry name" value="AdoMet_MTases"/>
    <property type="match status" value="1"/>
</dbReference>
<dbReference type="PANTHER" id="PTHR43861">
    <property type="entry name" value="TRANS-ACONITATE 2-METHYLTRANSFERASE-RELATED"/>
    <property type="match status" value="1"/>
</dbReference>
<sequence length="230" mass="26554">MVAKNNHADHRTYTLTYQFLVGFKILFGRKILRHKQWEMDHVTNYLSDNINGGMILDIGCSTGHLTQCLSNRFGPDRVAGADISINSVKRNRELYDGINFHHIHNGFYNDHEVRYSAITLMHVLEHIVEPIEFLNEVTKLLDNNGILVISVPQERIRGDLAVFENIFNIARGKFQNVHLRNYTFKSLSNELDSAGLHVQDFKYNSLLRKKSNDVGLMNHSLIMYTKKIIN</sequence>
<evidence type="ECO:0000313" key="1">
    <source>
        <dbReference type="EMBL" id="SUZ58327.1"/>
    </source>
</evidence>
<dbReference type="AlphaFoldDB" id="A0A381NV37"/>
<organism evidence="1">
    <name type="scientific">marine metagenome</name>
    <dbReference type="NCBI Taxonomy" id="408172"/>
    <lineage>
        <taxon>unclassified sequences</taxon>
        <taxon>metagenomes</taxon>
        <taxon>ecological metagenomes</taxon>
    </lineage>
</organism>
<proteinExistence type="predicted"/>
<gene>
    <name evidence="1" type="ORF">METZ01_LOCUS11181</name>
</gene>
<dbReference type="Pfam" id="PF13489">
    <property type="entry name" value="Methyltransf_23"/>
    <property type="match status" value="1"/>
</dbReference>